<dbReference type="OrthoDB" id="5223508at2759"/>
<protein>
    <submittedName>
        <fullName evidence="2">Uncharacterized protein</fullName>
    </submittedName>
</protein>
<evidence type="ECO:0000313" key="2">
    <source>
        <dbReference type="EMBL" id="KAF4121762.1"/>
    </source>
</evidence>
<dbReference type="EMBL" id="JAANYQ010000011">
    <property type="protein sequence ID" value="KAF4121762.1"/>
    <property type="molecule type" value="Genomic_DNA"/>
</dbReference>
<feature type="compositionally biased region" description="Basic and acidic residues" evidence="1">
    <location>
        <begin position="102"/>
        <end position="111"/>
    </location>
</feature>
<feature type="region of interest" description="Disordered" evidence="1">
    <location>
        <begin position="68"/>
        <end position="111"/>
    </location>
</feature>
<dbReference type="Proteomes" id="UP000749293">
    <property type="component" value="Unassembled WGS sequence"/>
</dbReference>
<sequence>MSLPTSRSCMRPVTRNALQILRSFSTTAARLNDVPPESPLYVRLPLPPQTEEKRRERVRGFLPVPRDIFPRKDGERKLDTGYLDKTAPKPRTPKTGSAQRQWKTEVADSRRQGLKEGLEELWERHSRDDTARSQRSREKFLKNHNLAVASEREDDRLTRSTVLKPLLDTKVHADPKRFSRADRSRDKVLAAQNAKREARRDALMELYISASNFITNEKELRKEIDDVFSEDYFKKQSQAAGRWGAENAWGTYGPPPSVNGMLQTTTGASTKLVDVHESEYDRSVKRQKRIAEEFTGGKME</sequence>
<dbReference type="RefSeq" id="XP_035320414.1">
    <property type="nucleotide sequence ID" value="XM_035463583.1"/>
</dbReference>
<feature type="compositionally biased region" description="Basic and acidic residues" evidence="1">
    <location>
        <begin position="68"/>
        <end position="79"/>
    </location>
</feature>
<organism evidence="2 3">
    <name type="scientific">Geosmithia morbida</name>
    <dbReference type="NCBI Taxonomy" id="1094350"/>
    <lineage>
        <taxon>Eukaryota</taxon>
        <taxon>Fungi</taxon>
        <taxon>Dikarya</taxon>
        <taxon>Ascomycota</taxon>
        <taxon>Pezizomycotina</taxon>
        <taxon>Sordariomycetes</taxon>
        <taxon>Hypocreomycetidae</taxon>
        <taxon>Hypocreales</taxon>
        <taxon>Bionectriaceae</taxon>
        <taxon>Geosmithia</taxon>
    </lineage>
</organism>
<keyword evidence="3" id="KW-1185">Reference proteome</keyword>
<evidence type="ECO:0000256" key="1">
    <source>
        <dbReference type="SAM" id="MobiDB-lite"/>
    </source>
</evidence>
<accession>A0A9P4YTY7</accession>
<evidence type="ECO:0000313" key="3">
    <source>
        <dbReference type="Proteomes" id="UP000749293"/>
    </source>
</evidence>
<dbReference type="CDD" id="cd23703">
    <property type="entry name" value="mS26_PET12"/>
    <property type="match status" value="1"/>
</dbReference>
<reference evidence="2" key="1">
    <citation type="submission" date="2020-03" db="EMBL/GenBank/DDBJ databases">
        <title>Site-based positive gene gene selection in Geosmithia morbida across the United States reveals a broad range of putative effectors and factors for local host and environmental adapation.</title>
        <authorList>
            <person name="Onufrak A."/>
            <person name="Murdoch R.W."/>
            <person name="Gazis R."/>
            <person name="Huff M."/>
            <person name="Staton M."/>
            <person name="Klingeman W."/>
            <person name="Hadziabdic D."/>
        </authorList>
    </citation>
    <scope>NUCLEOTIDE SEQUENCE</scope>
    <source>
        <strain evidence="2">1262</strain>
    </source>
</reference>
<dbReference type="GeneID" id="55967831"/>
<gene>
    <name evidence="2" type="ORF">GMORB2_1601</name>
</gene>
<name>A0A9P4YTY7_9HYPO</name>
<comment type="caution">
    <text evidence="2">The sequence shown here is derived from an EMBL/GenBank/DDBJ whole genome shotgun (WGS) entry which is preliminary data.</text>
</comment>
<dbReference type="AlphaFoldDB" id="A0A9P4YTY7"/>
<dbReference type="Pfam" id="PF26163">
    <property type="entry name" value="mS26"/>
    <property type="match status" value="1"/>
</dbReference>
<proteinExistence type="predicted"/>
<dbReference type="InterPro" id="IPR058940">
    <property type="entry name" value="mS26_fungi"/>
</dbReference>